<evidence type="ECO:0000259" key="5">
    <source>
        <dbReference type="PROSITE" id="PS51504"/>
    </source>
</evidence>
<keyword evidence="3" id="KW-0539">Nucleus</keyword>
<dbReference type="PANTHER" id="PTHR11467">
    <property type="entry name" value="HISTONE H1"/>
    <property type="match status" value="1"/>
</dbReference>
<evidence type="ECO:0000313" key="7">
    <source>
        <dbReference type="Proteomes" id="UP000075243"/>
    </source>
</evidence>
<protein>
    <submittedName>
        <fullName evidence="6">Histone H1</fullName>
    </submittedName>
</protein>
<dbReference type="InterPro" id="IPR005818">
    <property type="entry name" value="Histone_H1/H5_H15"/>
</dbReference>
<keyword evidence="7" id="KW-1185">Reference proteome</keyword>
<comment type="subcellular location">
    <subcellularLocation>
        <location evidence="1">Nucleus</location>
    </subcellularLocation>
</comment>
<dbReference type="GO" id="GO:0045910">
    <property type="term" value="P:negative regulation of DNA recombination"/>
    <property type="evidence" value="ECO:0007669"/>
    <property type="project" value="TreeGrafter"/>
</dbReference>
<name>A0A151TL28_CAJCA</name>
<dbReference type="PANTHER" id="PTHR11467:SF109">
    <property type="entry name" value="H15 DOMAIN-CONTAINING PROTEIN"/>
    <property type="match status" value="1"/>
</dbReference>
<dbReference type="GO" id="GO:0000786">
    <property type="term" value="C:nucleosome"/>
    <property type="evidence" value="ECO:0007669"/>
    <property type="project" value="InterPro"/>
</dbReference>
<feature type="compositionally biased region" description="Basic residues" evidence="4">
    <location>
        <begin position="232"/>
        <end position="244"/>
    </location>
</feature>
<dbReference type="STRING" id="3821.A0A151TL28"/>
<reference evidence="6 7" key="1">
    <citation type="journal article" date="2012" name="Nat. Biotechnol.">
        <title>Draft genome sequence of pigeonpea (Cajanus cajan), an orphan legume crop of resource-poor farmers.</title>
        <authorList>
            <person name="Varshney R.K."/>
            <person name="Chen W."/>
            <person name="Li Y."/>
            <person name="Bharti A.K."/>
            <person name="Saxena R.K."/>
            <person name="Schlueter J.A."/>
            <person name="Donoghue M.T."/>
            <person name="Azam S."/>
            <person name="Fan G."/>
            <person name="Whaley A.M."/>
            <person name="Farmer A.D."/>
            <person name="Sheridan J."/>
            <person name="Iwata A."/>
            <person name="Tuteja R."/>
            <person name="Penmetsa R.V."/>
            <person name="Wu W."/>
            <person name="Upadhyaya H.D."/>
            <person name="Yang S.P."/>
            <person name="Shah T."/>
            <person name="Saxena K.B."/>
            <person name="Michael T."/>
            <person name="McCombie W.R."/>
            <person name="Yang B."/>
            <person name="Zhang G."/>
            <person name="Yang H."/>
            <person name="Wang J."/>
            <person name="Spillane C."/>
            <person name="Cook D.R."/>
            <person name="May G.D."/>
            <person name="Xu X."/>
            <person name="Jackson S.A."/>
        </authorList>
    </citation>
    <scope>NUCLEOTIDE SEQUENCE [LARGE SCALE GENOMIC DNA]</scope>
    <source>
        <strain evidence="7">cv. Asha</strain>
    </source>
</reference>
<feature type="compositionally biased region" description="Basic and acidic residues" evidence="4">
    <location>
        <begin position="115"/>
        <end position="148"/>
    </location>
</feature>
<dbReference type="SMART" id="SM00526">
    <property type="entry name" value="H15"/>
    <property type="match status" value="1"/>
</dbReference>
<dbReference type="GO" id="GO:0031492">
    <property type="term" value="F:nucleosomal DNA binding"/>
    <property type="evidence" value="ECO:0007669"/>
    <property type="project" value="TreeGrafter"/>
</dbReference>
<evidence type="ECO:0000256" key="4">
    <source>
        <dbReference type="SAM" id="MobiDB-lite"/>
    </source>
</evidence>
<dbReference type="EMBL" id="CM003607">
    <property type="protein sequence ID" value="KYP67762.1"/>
    <property type="molecule type" value="Genomic_DNA"/>
</dbReference>
<dbReference type="AlphaFoldDB" id="A0A151TL28"/>
<dbReference type="GO" id="GO:0030261">
    <property type="term" value="P:chromosome condensation"/>
    <property type="evidence" value="ECO:0007669"/>
    <property type="project" value="TreeGrafter"/>
</dbReference>
<sequence>MAKLKDSIASKLDPSLAVDSSLLERRIQDLFRGFRTPTHPPYALMIRAAILGLNQPGGSTRDAISEFVKRQYEDLPLAHGSILGLHLGRLCDEGELARAEGGRYVLTEAEAESDGETHVRVEEDVVRDDKQGDEGKNHGTGRGRERVPKTNRKTKQSEEKVHLVSLQEKVKGSGSEKNDDDLILEERKKELQVQTGSRHRKLVSVKAKPQLRLRSGRKASQSDDESKPKSLPGRRCRSLKQIQK</sequence>
<evidence type="ECO:0000256" key="2">
    <source>
        <dbReference type="ARBA" id="ARBA00023125"/>
    </source>
</evidence>
<keyword evidence="2" id="KW-0238">DNA-binding</keyword>
<evidence type="ECO:0000313" key="6">
    <source>
        <dbReference type="EMBL" id="KYP67762.1"/>
    </source>
</evidence>
<evidence type="ECO:0000256" key="1">
    <source>
        <dbReference type="ARBA" id="ARBA00004123"/>
    </source>
</evidence>
<dbReference type="SUPFAM" id="SSF46785">
    <property type="entry name" value="Winged helix' DNA-binding domain"/>
    <property type="match status" value="1"/>
</dbReference>
<dbReference type="Gene3D" id="1.10.10.10">
    <property type="entry name" value="Winged helix-like DNA-binding domain superfamily/Winged helix DNA-binding domain"/>
    <property type="match status" value="1"/>
</dbReference>
<feature type="domain" description="H15" evidence="5">
    <location>
        <begin position="38"/>
        <end position="108"/>
    </location>
</feature>
<dbReference type="GO" id="GO:0006334">
    <property type="term" value="P:nucleosome assembly"/>
    <property type="evidence" value="ECO:0007669"/>
    <property type="project" value="InterPro"/>
</dbReference>
<dbReference type="InterPro" id="IPR036390">
    <property type="entry name" value="WH_DNA-bd_sf"/>
</dbReference>
<proteinExistence type="predicted"/>
<dbReference type="PROSITE" id="PS51504">
    <property type="entry name" value="H15"/>
    <property type="match status" value="1"/>
</dbReference>
<accession>A0A151TL28</accession>
<dbReference type="InterPro" id="IPR036388">
    <property type="entry name" value="WH-like_DNA-bd_sf"/>
</dbReference>
<gene>
    <name evidence="6" type="ORF">KK1_024114</name>
</gene>
<dbReference type="Proteomes" id="UP000075243">
    <property type="component" value="Chromosome 5"/>
</dbReference>
<dbReference type="Gramene" id="C.cajan_23428.t">
    <property type="protein sequence ID" value="C.cajan_23428.t.cds1"/>
    <property type="gene ID" value="C.cajan_23428"/>
</dbReference>
<evidence type="ECO:0000256" key="3">
    <source>
        <dbReference type="ARBA" id="ARBA00023242"/>
    </source>
</evidence>
<organism evidence="6 7">
    <name type="scientific">Cajanus cajan</name>
    <name type="common">Pigeon pea</name>
    <name type="synonym">Cajanus indicus</name>
    <dbReference type="NCBI Taxonomy" id="3821"/>
    <lineage>
        <taxon>Eukaryota</taxon>
        <taxon>Viridiplantae</taxon>
        <taxon>Streptophyta</taxon>
        <taxon>Embryophyta</taxon>
        <taxon>Tracheophyta</taxon>
        <taxon>Spermatophyta</taxon>
        <taxon>Magnoliopsida</taxon>
        <taxon>eudicotyledons</taxon>
        <taxon>Gunneridae</taxon>
        <taxon>Pentapetalae</taxon>
        <taxon>rosids</taxon>
        <taxon>fabids</taxon>
        <taxon>Fabales</taxon>
        <taxon>Fabaceae</taxon>
        <taxon>Papilionoideae</taxon>
        <taxon>50 kb inversion clade</taxon>
        <taxon>NPAAA clade</taxon>
        <taxon>indigoferoid/millettioid clade</taxon>
        <taxon>Phaseoleae</taxon>
        <taxon>Cajanus</taxon>
    </lineage>
</organism>
<feature type="compositionally biased region" description="Basic residues" evidence="4">
    <location>
        <begin position="197"/>
        <end position="217"/>
    </location>
</feature>
<dbReference type="GO" id="GO:0003690">
    <property type="term" value="F:double-stranded DNA binding"/>
    <property type="evidence" value="ECO:0007669"/>
    <property type="project" value="TreeGrafter"/>
</dbReference>
<feature type="region of interest" description="Disordered" evidence="4">
    <location>
        <begin position="107"/>
        <end position="161"/>
    </location>
</feature>
<feature type="region of interest" description="Disordered" evidence="4">
    <location>
        <begin position="190"/>
        <end position="244"/>
    </location>
</feature>
<dbReference type="Pfam" id="PF00538">
    <property type="entry name" value="Linker_histone"/>
    <property type="match status" value="1"/>
</dbReference>
<dbReference type="GO" id="GO:0005730">
    <property type="term" value="C:nucleolus"/>
    <property type="evidence" value="ECO:0007669"/>
    <property type="project" value="TreeGrafter"/>
</dbReference>